<evidence type="ECO:0000256" key="8">
    <source>
        <dbReference type="ARBA" id="ARBA00023027"/>
    </source>
</evidence>
<gene>
    <name evidence="14" type="ORF">H4219_001332</name>
</gene>
<feature type="binding site" evidence="11">
    <location>
        <position position="160"/>
    </location>
    <ligand>
        <name>FAD</name>
        <dbReference type="ChEBI" id="CHEBI:57692"/>
    </ligand>
</feature>
<dbReference type="InterPro" id="IPR001709">
    <property type="entry name" value="Flavoprot_Pyr_Nucl_cyt_Rdtase"/>
</dbReference>
<dbReference type="PROSITE" id="PS51384">
    <property type="entry name" value="FAD_FR"/>
    <property type="match status" value="1"/>
</dbReference>
<protein>
    <recommendedName>
        <fullName evidence="12">NADH-cytochrome b5 reductase</fullName>
        <ecNumber evidence="12">1.6.2.2</ecNumber>
    </recommendedName>
</protein>
<keyword evidence="5" id="KW-1000">Mitochondrion outer membrane</keyword>
<dbReference type="GO" id="GO:0005741">
    <property type="term" value="C:mitochondrial outer membrane"/>
    <property type="evidence" value="ECO:0007669"/>
    <property type="project" value="UniProtKB-SubCell"/>
</dbReference>
<evidence type="ECO:0000256" key="9">
    <source>
        <dbReference type="ARBA" id="ARBA00023128"/>
    </source>
</evidence>
<evidence type="ECO:0000259" key="13">
    <source>
        <dbReference type="PROSITE" id="PS51384"/>
    </source>
</evidence>
<comment type="catalytic activity">
    <reaction evidence="10 12">
        <text>2 Fe(III)-[cytochrome b5] + NADH = 2 Fe(II)-[cytochrome b5] + NAD(+) + H(+)</text>
        <dbReference type="Rhea" id="RHEA:46680"/>
        <dbReference type="Rhea" id="RHEA-COMP:10438"/>
        <dbReference type="Rhea" id="RHEA-COMP:10439"/>
        <dbReference type="ChEBI" id="CHEBI:15378"/>
        <dbReference type="ChEBI" id="CHEBI:29033"/>
        <dbReference type="ChEBI" id="CHEBI:29034"/>
        <dbReference type="ChEBI" id="CHEBI:57540"/>
        <dbReference type="ChEBI" id="CHEBI:57945"/>
        <dbReference type="EC" id="1.6.2.2"/>
    </reaction>
</comment>
<dbReference type="PRINTS" id="PR00371">
    <property type="entry name" value="FPNCR"/>
</dbReference>
<evidence type="ECO:0000256" key="4">
    <source>
        <dbReference type="ARBA" id="ARBA00022630"/>
    </source>
</evidence>
<evidence type="ECO:0000256" key="2">
    <source>
        <dbReference type="ARBA" id="ARBA00004572"/>
    </source>
</evidence>
<dbReference type="PRINTS" id="PR00406">
    <property type="entry name" value="CYTB5RDTASE"/>
</dbReference>
<feature type="binding site" evidence="11">
    <location>
        <position position="153"/>
    </location>
    <ligand>
        <name>FAD</name>
        <dbReference type="ChEBI" id="CHEBI:57692"/>
    </ligand>
</feature>
<dbReference type="Gene3D" id="3.40.50.80">
    <property type="entry name" value="Nucleotide-binding domain of ferredoxin-NADP reductase (FNR) module"/>
    <property type="match status" value="1"/>
</dbReference>
<dbReference type="InterPro" id="IPR001433">
    <property type="entry name" value="OxRdtase_FAD/NAD-bd"/>
</dbReference>
<evidence type="ECO:0000256" key="10">
    <source>
        <dbReference type="ARBA" id="ARBA00047682"/>
    </source>
</evidence>
<dbReference type="InterPro" id="IPR008333">
    <property type="entry name" value="Cbr1-like_FAD-bd_dom"/>
</dbReference>
<reference evidence="14" key="1">
    <citation type="submission" date="2022-07" db="EMBL/GenBank/DDBJ databases">
        <title>Phylogenomic reconstructions and comparative analyses of Kickxellomycotina fungi.</title>
        <authorList>
            <person name="Reynolds N.K."/>
            <person name="Stajich J.E."/>
            <person name="Barry K."/>
            <person name="Grigoriev I.V."/>
            <person name="Crous P."/>
            <person name="Smith M.E."/>
        </authorList>
    </citation>
    <scope>NUCLEOTIDE SEQUENCE</scope>
    <source>
        <strain evidence="14">NBRC 100468</strain>
    </source>
</reference>
<keyword evidence="15" id="KW-1185">Reference proteome</keyword>
<feature type="binding site" evidence="11">
    <location>
        <position position="135"/>
    </location>
    <ligand>
        <name>FAD</name>
        <dbReference type="ChEBI" id="CHEBI:57692"/>
    </ligand>
</feature>
<feature type="binding site" evidence="11">
    <location>
        <position position="136"/>
    </location>
    <ligand>
        <name>FAD</name>
        <dbReference type="ChEBI" id="CHEBI:57692"/>
    </ligand>
</feature>
<evidence type="ECO:0000256" key="11">
    <source>
        <dbReference type="PIRSR" id="PIRSR601834-1"/>
    </source>
</evidence>
<evidence type="ECO:0000256" key="3">
    <source>
        <dbReference type="ARBA" id="ARBA00006105"/>
    </source>
</evidence>
<sequence length="333" mass="35770">MFNTLRTGSLTKLARSFSSQAPAPGKGSNSTLFAALATAAVLGGGYWYYTTKAGGEVSIGEKGASGSKAGRELRTALDPSKFTSFKLKEVQPITGDTSLFRFELDADQKLGMTVTSCLLTKAPPQKEGGKAVIRPYTPTSEEDTAGYFDLIIKKYNNGVMSSYIHSLKPGDTLDIKGPIGKLPYSPNLKKEIGLICGGSGITPMLQIIRAILKNPEDKTKVTLLFANRTENDIILQGELDALAAKNPERFKVHYIVDKAKSKDWKGDVGFVTSDIVKKYMPDSANGDNVLVGVCGPPGMMDLVSGSKAPDYTQGTLSGILKDLGYTEKNVFKF</sequence>
<feature type="binding site" evidence="11">
    <location>
        <position position="151"/>
    </location>
    <ligand>
        <name>FAD</name>
        <dbReference type="ChEBI" id="CHEBI:57692"/>
    </ligand>
</feature>
<comment type="caution">
    <text evidence="14">The sequence shown here is derived from an EMBL/GenBank/DDBJ whole genome shotgun (WGS) entry which is preliminary data.</text>
</comment>
<keyword evidence="6 11" id="KW-0274">FAD</keyword>
<evidence type="ECO:0000256" key="5">
    <source>
        <dbReference type="ARBA" id="ARBA00022787"/>
    </source>
</evidence>
<dbReference type="FunFam" id="2.40.30.10:FF:000032">
    <property type="entry name" value="NADH-cytochrome b5 reductase"/>
    <property type="match status" value="1"/>
</dbReference>
<comment type="subcellular location">
    <subcellularLocation>
        <location evidence="2">Mitochondrion outer membrane</location>
        <topology evidence="2">Single-pass membrane protein</topology>
    </subcellularLocation>
</comment>
<keyword evidence="9" id="KW-0496">Mitochondrion</keyword>
<keyword evidence="4 11" id="KW-0285">Flavoprotein</keyword>
<dbReference type="SUPFAM" id="SSF52343">
    <property type="entry name" value="Ferredoxin reductase-like, C-terminal NADP-linked domain"/>
    <property type="match status" value="1"/>
</dbReference>
<dbReference type="Gene3D" id="2.40.30.10">
    <property type="entry name" value="Translation factors"/>
    <property type="match status" value="1"/>
</dbReference>
<evidence type="ECO:0000313" key="15">
    <source>
        <dbReference type="Proteomes" id="UP001150538"/>
    </source>
</evidence>
<feature type="binding site" evidence="11">
    <location>
        <position position="161"/>
    </location>
    <ligand>
        <name>FAD</name>
        <dbReference type="ChEBI" id="CHEBI:57692"/>
    </ligand>
</feature>
<dbReference type="SUPFAM" id="SSF63380">
    <property type="entry name" value="Riboflavin synthase domain-like"/>
    <property type="match status" value="1"/>
</dbReference>
<dbReference type="AlphaFoldDB" id="A0A9W8A8D0"/>
<dbReference type="PANTHER" id="PTHR19370:SF171">
    <property type="entry name" value="NADH-CYTOCHROME B5 REDUCTASE 2"/>
    <property type="match status" value="1"/>
</dbReference>
<keyword evidence="5" id="KW-0472">Membrane</keyword>
<dbReference type="Pfam" id="PF00970">
    <property type="entry name" value="FAD_binding_6"/>
    <property type="match status" value="1"/>
</dbReference>
<dbReference type="GO" id="GO:0090524">
    <property type="term" value="F:cytochrome-b5 reductase activity, acting on NADH"/>
    <property type="evidence" value="ECO:0007669"/>
    <property type="project" value="UniProtKB-EC"/>
</dbReference>
<evidence type="ECO:0000256" key="7">
    <source>
        <dbReference type="ARBA" id="ARBA00023002"/>
    </source>
</evidence>
<dbReference type="Pfam" id="PF00175">
    <property type="entry name" value="NAD_binding_1"/>
    <property type="match status" value="1"/>
</dbReference>
<dbReference type="EC" id="1.6.2.2" evidence="12"/>
<dbReference type="InterPro" id="IPR017938">
    <property type="entry name" value="Riboflavin_synthase-like_b-brl"/>
</dbReference>
<organism evidence="14 15">
    <name type="scientific">Mycoemilia scoparia</name>
    <dbReference type="NCBI Taxonomy" id="417184"/>
    <lineage>
        <taxon>Eukaryota</taxon>
        <taxon>Fungi</taxon>
        <taxon>Fungi incertae sedis</taxon>
        <taxon>Zoopagomycota</taxon>
        <taxon>Kickxellomycotina</taxon>
        <taxon>Kickxellomycetes</taxon>
        <taxon>Kickxellales</taxon>
        <taxon>Kickxellaceae</taxon>
        <taxon>Mycoemilia</taxon>
    </lineage>
</organism>
<feature type="binding site" evidence="11">
    <location>
        <position position="134"/>
    </location>
    <ligand>
        <name>FAD</name>
        <dbReference type="ChEBI" id="CHEBI:57692"/>
    </ligand>
</feature>
<evidence type="ECO:0000313" key="14">
    <source>
        <dbReference type="EMBL" id="KAJ1920357.1"/>
    </source>
</evidence>
<proteinExistence type="inferred from homology"/>
<dbReference type="Proteomes" id="UP001150538">
    <property type="component" value="Unassembled WGS sequence"/>
</dbReference>
<keyword evidence="8 12" id="KW-0520">NAD</keyword>
<dbReference type="InterPro" id="IPR039261">
    <property type="entry name" value="FNR_nucleotide-bd"/>
</dbReference>
<dbReference type="InterPro" id="IPR017927">
    <property type="entry name" value="FAD-bd_FR_type"/>
</dbReference>
<feature type="binding site" evidence="11">
    <location>
        <position position="202"/>
    </location>
    <ligand>
        <name>FAD</name>
        <dbReference type="ChEBI" id="CHEBI:57692"/>
    </ligand>
</feature>
<dbReference type="InterPro" id="IPR001834">
    <property type="entry name" value="CBR-like"/>
</dbReference>
<dbReference type="EMBL" id="JANBPU010000014">
    <property type="protein sequence ID" value="KAJ1920357.1"/>
    <property type="molecule type" value="Genomic_DNA"/>
</dbReference>
<name>A0A9W8A8D0_9FUNG</name>
<keyword evidence="7 12" id="KW-0560">Oxidoreductase</keyword>
<evidence type="ECO:0000256" key="6">
    <source>
        <dbReference type="ARBA" id="ARBA00022827"/>
    </source>
</evidence>
<dbReference type="CDD" id="cd06183">
    <property type="entry name" value="cyt_b5_reduct_like"/>
    <property type="match status" value="1"/>
</dbReference>
<accession>A0A9W8A8D0</accession>
<dbReference type="PANTHER" id="PTHR19370">
    <property type="entry name" value="NADH-CYTOCHROME B5 REDUCTASE"/>
    <property type="match status" value="1"/>
</dbReference>
<feature type="domain" description="FAD-binding FR-type" evidence="13">
    <location>
        <begin position="80"/>
        <end position="185"/>
    </location>
</feature>
<comment type="similarity">
    <text evidence="3 12">Belongs to the flavoprotein pyridine nucleotide cytochrome reductase family.</text>
</comment>
<evidence type="ECO:0000256" key="1">
    <source>
        <dbReference type="ARBA" id="ARBA00001974"/>
    </source>
</evidence>
<evidence type="ECO:0000256" key="12">
    <source>
        <dbReference type="RuleBase" id="RU361226"/>
    </source>
</evidence>
<dbReference type="FunFam" id="3.40.50.80:FF:000009">
    <property type="entry name" value="NADH-cytochrome b5 reductase"/>
    <property type="match status" value="1"/>
</dbReference>
<dbReference type="OrthoDB" id="432685at2759"/>
<comment type="cofactor">
    <cofactor evidence="1 11 12">
        <name>FAD</name>
        <dbReference type="ChEBI" id="CHEBI:57692"/>
    </cofactor>
</comment>